<protein>
    <submittedName>
        <fullName evidence="2">Putative transcriptional regulator with an HTH domain</fullName>
    </submittedName>
</protein>
<dbReference type="AlphaFoldDB" id="A0A0C5VCM6"/>
<gene>
    <name evidence="2" type="ORF">YC6258_00180</name>
</gene>
<dbReference type="GO" id="GO:0003677">
    <property type="term" value="F:DNA binding"/>
    <property type="evidence" value="ECO:0007669"/>
    <property type="project" value="InterPro"/>
</dbReference>
<dbReference type="InterPro" id="IPR010982">
    <property type="entry name" value="Lambda_DNA-bd_dom_sf"/>
</dbReference>
<dbReference type="Proteomes" id="UP000032266">
    <property type="component" value="Chromosome"/>
</dbReference>
<dbReference type="SMART" id="SM00530">
    <property type="entry name" value="HTH_XRE"/>
    <property type="match status" value="1"/>
</dbReference>
<evidence type="ECO:0000259" key="1">
    <source>
        <dbReference type="PROSITE" id="PS50943"/>
    </source>
</evidence>
<dbReference type="HOGENOM" id="CLU_2219411_0_0_6"/>
<organism evidence="2 3">
    <name type="scientific">Gynuella sunshinyii YC6258</name>
    <dbReference type="NCBI Taxonomy" id="1445510"/>
    <lineage>
        <taxon>Bacteria</taxon>
        <taxon>Pseudomonadati</taxon>
        <taxon>Pseudomonadota</taxon>
        <taxon>Gammaproteobacteria</taxon>
        <taxon>Oceanospirillales</taxon>
        <taxon>Saccharospirillaceae</taxon>
        <taxon>Gynuella</taxon>
    </lineage>
</organism>
<dbReference type="SUPFAM" id="SSF47413">
    <property type="entry name" value="lambda repressor-like DNA-binding domains"/>
    <property type="match status" value="1"/>
</dbReference>
<proteinExistence type="predicted"/>
<dbReference type="Pfam" id="PF01381">
    <property type="entry name" value="HTH_3"/>
    <property type="match status" value="1"/>
</dbReference>
<dbReference type="EMBL" id="CP007142">
    <property type="protein sequence ID" value="AJQ92232.1"/>
    <property type="molecule type" value="Genomic_DNA"/>
</dbReference>
<evidence type="ECO:0000313" key="3">
    <source>
        <dbReference type="Proteomes" id="UP000032266"/>
    </source>
</evidence>
<keyword evidence="3" id="KW-1185">Reference proteome</keyword>
<dbReference type="Gene3D" id="1.10.260.40">
    <property type="entry name" value="lambda repressor-like DNA-binding domains"/>
    <property type="match status" value="1"/>
</dbReference>
<dbReference type="RefSeq" id="WP_044615359.1">
    <property type="nucleotide sequence ID" value="NZ_CP007142.1"/>
</dbReference>
<dbReference type="CDD" id="cd00093">
    <property type="entry name" value="HTH_XRE"/>
    <property type="match status" value="1"/>
</dbReference>
<accession>A0A0C5VCM6</accession>
<dbReference type="PROSITE" id="PS50943">
    <property type="entry name" value="HTH_CROC1"/>
    <property type="match status" value="1"/>
</dbReference>
<sequence length="106" mass="12110">MDFKEKLKVVRDESGISLKEIAKNSSIAYDTLRMYSQGRRKPKIEQIQKIAAIPALEPWSELLLEQTELSSDEAEFLVLVGRMKAQGKQAELDRILDEMKRLSGTE</sequence>
<evidence type="ECO:0000313" key="2">
    <source>
        <dbReference type="EMBL" id="AJQ92232.1"/>
    </source>
</evidence>
<dbReference type="OrthoDB" id="9810578at2"/>
<feature type="domain" description="HTH cro/C1-type" evidence="1">
    <location>
        <begin position="7"/>
        <end position="62"/>
    </location>
</feature>
<name>A0A0C5VCM6_9GAMM</name>
<dbReference type="KEGG" id="gsn:YC6258_00180"/>
<dbReference type="STRING" id="1445510.YC6258_00180"/>
<reference evidence="2 3" key="1">
    <citation type="submission" date="2014-01" db="EMBL/GenBank/DDBJ databases">
        <title>Full genme sequencing of cellulolytic bacterium Gynuella sunshinyii YC6258T gen. nov., sp. nov.</title>
        <authorList>
            <person name="Khan H."/>
            <person name="Chung E.J."/>
            <person name="Chung Y.R."/>
        </authorList>
    </citation>
    <scope>NUCLEOTIDE SEQUENCE [LARGE SCALE GENOMIC DNA]</scope>
    <source>
        <strain evidence="2 3">YC6258</strain>
    </source>
</reference>
<dbReference type="InterPro" id="IPR001387">
    <property type="entry name" value="Cro/C1-type_HTH"/>
</dbReference>